<accession>A0ABQ7YLL5</accession>
<comment type="caution">
    <text evidence="3">The sequence shown here is derived from an EMBL/GenBank/DDBJ whole genome shotgun (WGS) entry which is preliminary data.</text>
</comment>
<dbReference type="EMBL" id="JAGKQM010000017">
    <property type="protein sequence ID" value="KAH0867990.1"/>
    <property type="molecule type" value="Genomic_DNA"/>
</dbReference>
<dbReference type="InterPro" id="IPR012340">
    <property type="entry name" value="NA-bd_OB-fold"/>
</dbReference>
<feature type="domain" description="Replication protein A 70 kDa DNA-binding subunit B/D first OB fold" evidence="2">
    <location>
        <begin position="1"/>
        <end position="58"/>
    </location>
</feature>
<dbReference type="Gene3D" id="2.40.50.140">
    <property type="entry name" value="Nucleic acid-binding proteins"/>
    <property type="match status" value="2"/>
</dbReference>
<dbReference type="SUPFAM" id="SSF50249">
    <property type="entry name" value="Nucleic acid-binding proteins"/>
    <property type="match status" value="1"/>
</dbReference>
<feature type="non-terminal residue" evidence="3">
    <location>
        <position position="1"/>
    </location>
</feature>
<gene>
    <name evidence="3" type="ORF">HID58_075012</name>
</gene>
<evidence type="ECO:0000313" key="4">
    <source>
        <dbReference type="Proteomes" id="UP000824890"/>
    </source>
</evidence>
<name>A0ABQ7YLL5_BRANA</name>
<sequence length="318" mass="36187">GGKLHSTAKRNQMYRAQRNLPIGEWRFIEMFTVSAAGGQYRTSRSQYQMTITGETVFSESDFSDDNPFLSLASYSILQDPKLKTVFLIDIIGEVFELGRIQTVQVHDKDRKRLQFRMRDTNGLDVAGCLWGKYAEQFEEYIERGNDQMLICLIRFAKINIFREKKNDMKMIKKQEEDWNEIEVRSISEILAAYEIDDPELLPEPVHNICEKSFCFGVSISSDNVTNGADTFFASKVWTNDTMYHIESAAEPVSNIGTTSSTFSGGEVSMFNPNSRNSSEGVSTPFSKRKEDDAELKDITSTSKKLCTKSIKLEKAKND</sequence>
<dbReference type="CDD" id="cd04481">
    <property type="entry name" value="RPA1_DBD_B_like"/>
    <property type="match status" value="1"/>
</dbReference>
<protein>
    <recommendedName>
        <fullName evidence="2">Replication protein A 70 kDa DNA-binding subunit B/D first OB fold domain-containing protein</fullName>
    </recommendedName>
</protein>
<evidence type="ECO:0000256" key="1">
    <source>
        <dbReference type="SAM" id="MobiDB-lite"/>
    </source>
</evidence>
<feature type="region of interest" description="Disordered" evidence="1">
    <location>
        <begin position="263"/>
        <end position="294"/>
    </location>
</feature>
<proteinExistence type="predicted"/>
<reference evidence="3 4" key="1">
    <citation type="submission" date="2021-05" db="EMBL/GenBank/DDBJ databases">
        <title>Genome Assembly of Synthetic Allotetraploid Brassica napus Reveals Homoeologous Exchanges between Subgenomes.</title>
        <authorList>
            <person name="Davis J.T."/>
        </authorList>
    </citation>
    <scope>NUCLEOTIDE SEQUENCE [LARGE SCALE GENOMIC DNA]</scope>
    <source>
        <strain evidence="4">cv. Da-Ae</strain>
        <tissue evidence="3">Seedling</tissue>
    </source>
</reference>
<evidence type="ECO:0000259" key="2">
    <source>
        <dbReference type="Pfam" id="PF02721"/>
    </source>
</evidence>
<keyword evidence="4" id="KW-1185">Reference proteome</keyword>
<dbReference type="Proteomes" id="UP000824890">
    <property type="component" value="Unassembled WGS sequence"/>
</dbReference>
<dbReference type="InterPro" id="IPR003871">
    <property type="entry name" value="RFA1B/D_OB_1st"/>
</dbReference>
<evidence type="ECO:0000313" key="3">
    <source>
        <dbReference type="EMBL" id="KAH0867990.1"/>
    </source>
</evidence>
<organism evidence="3 4">
    <name type="scientific">Brassica napus</name>
    <name type="common">Rape</name>
    <dbReference type="NCBI Taxonomy" id="3708"/>
    <lineage>
        <taxon>Eukaryota</taxon>
        <taxon>Viridiplantae</taxon>
        <taxon>Streptophyta</taxon>
        <taxon>Embryophyta</taxon>
        <taxon>Tracheophyta</taxon>
        <taxon>Spermatophyta</taxon>
        <taxon>Magnoliopsida</taxon>
        <taxon>eudicotyledons</taxon>
        <taxon>Gunneridae</taxon>
        <taxon>Pentapetalae</taxon>
        <taxon>rosids</taxon>
        <taxon>malvids</taxon>
        <taxon>Brassicales</taxon>
        <taxon>Brassicaceae</taxon>
        <taxon>Brassiceae</taxon>
        <taxon>Brassica</taxon>
    </lineage>
</organism>
<feature type="compositionally biased region" description="Polar residues" evidence="1">
    <location>
        <begin position="270"/>
        <end position="285"/>
    </location>
</feature>
<dbReference type="Pfam" id="PF02721">
    <property type="entry name" value="DUF223"/>
    <property type="match status" value="1"/>
</dbReference>